<reference evidence="8 9" key="1">
    <citation type="submission" date="2016-10" db="EMBL/GenBank/DDBJ databases">
        <authorList>
            <person name="de Groot N.N."/>
        </authorList>
    </citation>
    <scope>NUCLEOTIDE SEQUENCE [LARGE SCALE GENOMIC DNA]</scope>
    <source>
        <strain evidence="8 9">NLAE-zl-G419</strain>
    </source>
</reference>
<dbReference type="Gene3D" id="3.40.630.10">
    <property type="entry name" value="Zn peptidases"/>
    <property type="match status" value="1"/>
</dbReference>
<feature type="domain" description="Peptidase M14" evidence="7">
    <location>
        <begin position="809"/>
        <end position="916"/>
    </location>
</feature>
<proteinExistence type="inferred from homology"/>
<evidence type="ECO:0000256" key="6">
    <source>
        <dbReference type="ARBA" id="ARBA00023049"/>
    </source>
</evidence>
<dbReference type="EMBL" id="FOOE01000003">
    <property type="protein sequence ID" value="SFF59038.1"/>
    <property type="molecule type" value="Genomic_DNA"/>
</dbReference>
<dbReference type="Pfam" id="PF00246">
    <property type="entry name" value="Peptidase_M14"/>
    <property type="match status" value="1"/>
</dbReference>
<dbReference type="GO" id="GO:0008270">
    <property type="term" value="F:zinc ion binding"/>
    <property type="evidence" value="ECO:0007669"/>
    <property type="project" value="InterPro"/>
</dbReference>
<evidence type="ECO:0000256" key="3">
    <source>
        <dbReference type="ARBA" id="ARBA00022670"/>
    </source>
</evidence>
<keyword evidence="9" id="KW-1185">Reference proteome</keyword>
<evidence type="ECO:0000313" key="9">
    <source>
        <dbReference type="Proteomes" id="UP000182135"/>
    </source>
</evidence>
<evidence type="ECO:0000259" key="7">
    <source>
        <dbReference type="Pfam" id="PF00246"/>
    </source>
</evidence>
<protein>
    <submittedName>
        <fullName evidence="8">Zinc carboxypeptidase</fullName>
    </submittedName>
</protein>
<gene>
    <name evidence="8" type="ORF">SAMN04487885_103198</name>
</gene>
<organism evidence="8 9">
    <name type="scientific">Clostridium cadaveris</name>
    <dbReference type="NCBI Taxonomy" id="1529"/>
    <lineage>
        <taxon>Bacteria</taxon>
        <taxon>Bacillati</taxon>
        <taxon>Bacillota</taxon>
        <taxon>Clostridia</taxon>
        <taxon>Eubacteriales</taxon>
        <taxon>Clostridiaceae</taxon>
        <taxon>Clostridium</taxon>
    </lineage>
</organism>
<evidence type="ECO:0000256" key="2">
    <source>
        <dbReference type="ARBA" id="ARBA00005988"/>
    </source>
</evidence>
<keyword evidence="5" id="KW-0862">Zinc</keyword>
<name>A0A1I2JY76_9CLOT</name>
<dbReference type="eggNOG" id="COG2866">
    <property type="taxonomic scope" value="Bacteria"/>
</dbReference>
<dbReference type="PANTHER" id="PTHR11705:SF143">
    <property type="entry name" value="SLL0236 PROTEIN"/>
    <property type="match status" value="1"/>
</dbReference>
<dbReference type="CDD" id="cd06232">
    <property type="entry name" value="M14-like"/>
    <property type="match status" value="1"/>
</dbReference>
<dbReference type="GO" id="GO:0005615">
    <property type="term" value="C:extracellular space"/>
    <property type="evidence" value="ECO:0007669"/>
    <property type="project" value="TreeGrafter"/>
</dbReference>
<keyword evidence="8" id="KW-0121">Carboxypeptidase</keyword>
<keyword evidence="6" id="KW-0482">Metalloprotease</keyword>
<dbReference type="GO" id="GO:0006508">
    <property type="term" value="P:proteolysis"/>
    <property type="evidence" value="ECO:0007669"/>
    <property type="project" value="UniProtKB-KW"/>
</dbReference>
<dbReference type="AlphaFoldDB" id="A0A1I2JY76"/>
<evidence type="ECO:0000313" key="8">
    <source>
        <dbReference type="EMBL" id="SFF59038.1"/>
    </source>
</evidence>
<keyword evidence="4" id="KW-0378">Hydrolase</keyword>
<keyword evidence="3" id="KW-0645">Protease</keyword>
<evidence type="ECO:0000256" key="4">
    <source>
        <dbReference type="ARBA" id="ARBA00022801"/>
    </source>
</evidence>
<dbReference type="GO" id="GO:0004181">
    <property type="term" value="F:metallocarboxypeptidase activity"/>
    <property type="evidence" value="ECO:0007669"/>
    <property type="project" value="InterPro"/>
</dbReference>
<dbReference type="InterPro" id="IPR000834">
    <property type="entry name" value="Peptidase_M14"/>
</dbReference>
<comment type="similarity">
    <text evidence="2">Belongs to the peptidase M14 family.</text>
</comment>
<dbReference type="SUPFAM" id="SSF53187">
    <property type="entry name" value="Zn-dependent exopeptidases"/>
    <property type="match status" value="1"/>
</dbReference>
<dbReference type="Proteomes" id="UP000182135">
    <property type="component" value="Unassembled WGS sequence"/>
</dbReference>
<evidence type="ECO:0000256" key="1">
    <source>
        <dbReference type="ARBA" id="ARBA00001947"/>
    </source>
</evidence>
<comment type="cofactor">
    <cofactor evidence="1">
        <name>Zn(2+)</name>
        <dbReference type="ChEBI" id="CHEBI:29105"/>
    </cofactor>
</comment>
<dbReference type="STRING" id="1529.SAMN04487885_103198"/>
<evidence type="ECO:0000256" key="5">
    <source>
        <dbReference type="ARBA" id="ARBA00022833"/>
    </source>
</evidence>
<sequence>MIAINIINQVKMIIKDYATIEEKKLAVELAGLIGFHSVSIEFPVTTDCYDIHKKDTIYFILGKCEEKKNIVVDNNDFYIYSEDNTYWTSIKNSNGIEAAFKFISDNFNGLTKDFTQNSREIEIKDFVSSTKSALPMKPLYDTAKKGLEYLFEKDFLMKDCDNDGLPDRFDAAITLDSYDISVVRAACELNCRFGLEMVTSNYPVLSDDIDLDRNTINFTAEGSCSIEMEDSVSLNIKVNGSGDDLIRFITNICSHYPIAGNDENHIVDFVDVMRESFAMKNLDGQLCYLEANKKKINNNTTCYFSPDVQKKYEKLKAAYPEVEFKKYIDFESVYEKEFDIPWEVDVAKDILIEKLFPVLNSGDIVEIYGALSEDIDARVKVKEFIEKEAYKKGANVSNCEIICAYKQGFSWLEEVVTPKLADKDIKSMTVYFKPFMKPGEKDWGDVDGRSPSYKTDGDPEKWFDLPLRYLQELYPVDDIICAKLGISRDDIHMEIYEGDEDITYLVEAISQEDKKVFSDTYKAAYIERPYLDIFPNMGLVHPSTGYIKAVVNGKTIVNERVATDLESVWDIYQTRVLGYCKEFIDKQCDGKPTEDMQPFFAQMKMEIGLSETERELGTRQDLFSPLNALHEDIYFAGLDFFKTYGMTTTGANLEAPGLMLPIIEQKEGKPYFKFTHYKSHSNDPFIDFDGSIVESSVKKQDVTIYIDKLYDIDNKVGMSFVVDSKGNTDSLAESMSNLIHKSMLQIGEELSAYGEISIKTSENRKGFSAKLPKYTEERKQYIDIEDIDILENQLIGYEQYIEIMEQLKHVKGIKVFKSGQTYQGRDIYTIRILPDFKGYVSTNKLINLNPTELINSRHHANEVSATNAAFMVLKEILTNEKYKGLGNRMNLLITPMENADGAAIHYELQKQHPTWIFHIARYNSLGKEFYRDYYDIETIHTEAYAVRRLYYRWLPDVFVDNHGVPSHEWEQQFAGYTSPWFKGFWLPRALLYGYYWYNTDECYKNNKKLNEQLADAIADSLIDDNEIQEWNMDWKNRHEKYAHRWMPKLFPADYYKNMINYWVPSSYNPKHGYMAVRFPWITAISFTSEVADETAQDEYLYLCARTHKMHTLAGIDMILNSRCVYEKSSLKYIRNRPPVLE</sequence>
<accession>A0A1I2JY76</accession>
<dbReference type="PANTHER" id="PTHR11705">
    <property type="entry name" value="PROTEASE FAMILY M14 CARBOXYPEPTIDASE A,B"/>
    <property type="match status" value="1"/>
</dbReference>